<accession>A0A951PKV8</accession>
<evidence type="ECO:0000313" key="2">
    <source>
        <dbReference type="Proteomes" id="UP000753908"/>
    </source>
</evidence>
<dbReference type="EMBL" id="JAHHIF010000012">
    <property type="protein sequence ID" value="MBW4545029.1"/>
    <property type="molecule type" value="Genomic_DNA"/>
</dbReference>
<dbReference type="SUPFAM" id="SSF53335">
    <property type="entry name" value="S-adenosyl-L-methionine-dependent methyltransferases"/>
    <property type="match status" value="1"/>
</dbReference>
<dbReference type="GO" id="GO:0032259">
    <property type="term" value="P:methylation"/>
    <property type="evidence" value="ECO:0007669"/>
    <property type="project" value="UniProtKB-KW"/>
</dbReference>
<dbReference type="GO" id="GO:0008168">
    <property type="term" value="F:methyltransferase activity"/>
    <property type="evidence" value="ECO:0007669"/>
    <property type="project" value="UniProtKB-KW"/>
</dbReference>
<comment type="caution">
    <text evidence="1">The sequence shown here is derived from an EMBL/GenBank/DDBJ whole genome shotgun (WGS) entry which is preliminary data.</text>
</comment>
<protein>
    <submittedName>
        <fullName evidence="1">Class I SAM-dependent methyltransferase</fullName>
    </submittedName>
</protein>
<dbReference type="InterPro" id="IPR029063">
    <property type="entry name" value="SAM-dependent_MTases_sf"/>
</dbReference>
<dbReference type="AlphaFoldDB" id="A0A951PKV8"/>
<organism evidence="1 2">
    <name type="scientific">Symplocastrum torsivum CPER-KK1</name>
    <dbReference type="NCBI Taxonomy" id="450513"/>
    <lineage>
        <taxon>Bacteria</taxon>
        <taxon>Bacillati</taxon>
        <taxon>Cyanobacteriota</taxon>
        <taxon>Cyanophyceae</taxon>
        <taxon>Oscillatoriophycideae</taxon>
        <taxon>Oscillatoriales</taxon>
        <taxon>Microcoleaceae</taxon>
        <taxon>Symplocastrum</taxon>
    </lineage>
</organism>
<reference evidence="1" key="2">
    <citation type="journal article" date="2022" name="Microbiol. Resour. Announc.">
        <title>Metagenome Sequencing to Explore Phylogenomics of Terrestrial Cyanobacteria.</title>
        <authorList>
            <person name="Ward R.D."/>
            <person name="Stajich J.E."/>
            <person name="Johansen J.R."/>
            <person name="Huntemann M."/>
            <person name="Clum A."/>
            <person name="Foster B."/>
            <person name="Foster B."/>
            <person name="Roux S."/>
            <person name="Palaniappan K."/>
            <person name="Varghese N."/>
            <person name="Mukherjee S."/>
            <person name="Reddy T.B.K."/>
            <person name="Daum C."/>
            <person name="Copeland A."/>
            <person name="Chen I.A."/>
            <person name="Ivanova N.N."/>
            <person name="Kyrpides N.C."/>
            <person name="Shapiro N."/>
            <person name="Eloe-Fadrosh E.A."/>
            <person name="Pietrasiak N."/>
        </authorList>
    </citation>
    <scope>NUCLEOTIDE SEQUENCE</scope>
    <source>
        <strain evidence="1">CPER-KK1</strain>
    </source>
</reference>
<keyword evidence="1" id="KW-0808">Transferase</keyword>
<keyword evidence="1" id="KW-0489">Methyltransferase</keyword>
<dbReference type="Proteomes" id="UP000753908">
    <property type="component" value="Unassembled WGS sequence"/>
</dbReference>
<evidence type="ECO:0000313" key="1">
    <source>
        <dbReference type="EMBL" id="MBW4545029.1"/>
    </source>
</evidence>
<name>A0A951PKV8_9CYAN</name>
<dbReference type="CDD" id="cd02440">
    <property type="entry name" value="AdoMet_MTases"/>
    <property type="match status" value="1"/>
</dbReference>
<proteinExistence type="predicted"/>
<gene>
    <name evidence="1" type="ORF">KME25_11365</name>
</gene>
<dbReference type="Gene3D" id="3.40.50.150">
    <property type="entry name" value="Vaccinia Virus protein VP39"/>
    <property type="match status" value="1"/>
</dbReference>
<dbReference type="Pfam" id="PF13578">
    <property type="entry name" value="Methyltransf_24"/>
    <property type="match status" value="1"/>
</dbReference>
<sequence length="228" mass="25545">MKTDPFVIKKYPKWHPIRLAFTARARLIEQEARWNFPKYALAEKIIPNLPPAPDADYSNTAVTPVQMQHLLYALSATEHLTDTVVVEVGSYRGVTTQVLARATARKVIAVDPYIGYGGSDEDYRLFQSNTAGLLNLIHERVSSGEAVRTWKHEPVSLVFIDALHDYVNTGFDIEAWSSLMVDGGILAMHDTDQKSFAGTRKAVFDACHNAKQFAHPNNLTLIYLEKSN</sequence>
<reference evidence="1" key="1">
    <citation type="submission" date="2021-05" db="EMBL/GenBank/DDBJ databases">
        <authorList>
            <person name="Pietrasiak N."/>
            <person name="Ward R."/>
            <person name="Stajich J.E."/>
            <person name="Kurbessoian T."/>
        </authorList>
    </citation>
    <scope>NUCLEOTIDE SEQUENCE</scope>
    <source>
        <strain evidence="1">CPER-KK1</strain>
    </source>
</reference>